<sequence>MDESTDRSDTDQLLTFIRGVDDEFNITEELACLRSIKRKTTEQIIYNEFSVGLQNLNAPISRLCNITKDGAPNMVGKKRGIFWYFSEPES</sequence>
<name>A0A8X6QQT6_NEPPI</name>
<dbReference type="Proteomes" id="UP000887013">
    <property type="component" value="Unassembled WGS sequence"/>
</dbReference>
<organism evidence="1 2">
    <name type="scientific">Nephila pilipes</name>
    <name type="common">Giant wood spider</name>
    <name type="synonym">Nephila maculata</name>
    <dbReference type="NCBI Taxonomy" id="299642"/>
    <lineage>
        <taxon>Eukaryota</taxon>
        <taxon>Metazoa</taxon>
        <taxon>Ecdysozoa</taxon>
        <taxon>Arthropoda</taxon>
        <taxon>Chelicerata</taxon>
        <taxon>Arachnida</taxon>
        <taxon>Araneae</taxon>
        <taxon>Araneomorphae</taxon>
        <taxon>Entelegynae</taxon>
        <taxon>Araneoidea</taxon>
        <taxon>Nephilidae</taxon>
        <taxon>Nephila</taxon>
    </lineage>
</organism>
<dbReference type="PANTHER" id="PTHR45913">
    <property type="entry name" value="EPM2A-INTERACTING PROTEIN 1"/>
    <property type="match status" value="1"/>
</dbReference>
<comment type="caution">
    <text evidence="1">The sequence shown here is derived from an EMBL/GenBank/DDBJ whole genome shotgun (WGS) entry which is preliminary data.</text>
</comment>
<dbReference type="EMBL" id="BMAW01128592">
    <property type="protein sequence ID" value="GFU26379.1"/>
    <property type="molecule type" value="Genomic_DNA"/>
</dbReference>
<accession>A0A8X6QQT6</accession>
<reference evidence="1" key="1">
    <citation type="submission" date="2020-08" db="EMBL/GenBank/DDBJ databases">
        <title>Multicomponent nature underlies the extraordinary mechanical properties of spider dragline silk.</title>
        <authorList>
            <person name="Kono N."/>
            <person name="Nakamura H."/>
            <person name="Mori M."/>
            <person name="Yoshida Y."/>
            <person name="Ohtoshi R."/>
            <person name="Malay A.D."/>
            <person name="Moran D.A.P."/>
            <person name="Tomita M."/>
            <person name="Numata K."/>
            <person name="Arakawa K."/>
        </authorList>
    </citation>
    <scope>NUCLEOTIDE SEQUENCE</scope>
</reference>
<dbReference type="OrthoDB" id="6435362at2759"/>
<evidence type="ECO:0000313" key="1">
    <source>
        <dbReference type="EMBL" id="GFU26379.1"/>
    </source>
</evidence>
<proteinExistence type="predicted"/>
<protein>
    <submittedName>
        <fullName evidence="1">General transcription factor II-I repeat domain-containing protein 2</fullName>
    </submittedName>
</protein>
<dbReference type="AlphaFoldDB" id="A0A8X6QQT6"/>
<evidence type="ECO:0000313" key="2">
    <source>
        <dbReference type="Proteomes" id="UP000887013"/>
    </source>
</evidence>
<dbReference type="PANTHER" id="PTHR45913:SF5">
    <property type="entry name" value="GENERAL TRANSCRIPTION FACTOR II-I REPEAT DOMAIN-CONTAINING PROTEIN 2A-LIKE PROTEIN"/>
    <property type="match status" value="1"/>
</dbReference>
<keyword evidence="2" id="KW-1185">Reference proteome</keyword>
<gene>
    <name evidence="1" type="primary">Gtf2ird2_3</name>
    <name evidence="1" type="ORF">NPIL_31901</name>
</gene>